<organism evidence="1 2">
    <name type="scientific">Auriscalpium vulgare</name>
    <dbReference type="NCBI Taxonomy" id="40419"/>
    <lineage>
        <taxon>Eukaryota</taxon>
        <taxon>Fungi</taxon>
        <taxon>Dikarya</taxon>
        <taxon>Basidiomycota</taxon>
        <taxon>Agaricomycotina</taxon>
        <taxon>Agaricomycetes</taxon>
        <taxon>Russulales</taxon>
        <taxon>Auriscalpiaceae</taxon>
        <taxon>Auriscalpium</taxon>
    </lineage>
</organism>
<comment type="caution">
    <text evidence="1">The sequence shown here is derived from an EMBL/GenBank/DDBJ whole genome shotgun (WGS) entry which is preliminary data.</text>
</comment>
<sequence length="702" mass="78805">MPVATRSTTGKLPSKRPLQPDDDENTGEHTDDDGGFSDAFSRASSEAREPRPAKRAKNNKGKQVAKGPTRGKRGLLSALPSMPLDILFEIFGCLPPADLIHLTRVTKAFRQLLLSRDSMLLWRESYKLVPDVPSCPGDMSEPAWANLLFGGAHCHTCDYKPVTRILFVLRRRVCRPCMSLKLIEQHTVASRFPLLTPDEAMVLPSVTGRECGTKGRGCDWFPEYWIDDLQELQDEIEHLLKKHEDQSEAYMAEWKERSATRQAALAVKIKACALFMCLYVHPDISRQHAGLCADWERRKAAARSDELYALKAQRYSDIAERFAALGYPEQDVASIRRHRDVTAAKPLSDRVWTRIFPILEPLVANANEMRLLREFDSRAAARKAYVQVAYRKYLQTLPIRTTSFAPHALECLSQPLVLEAIKEDEPVTPEFKERLDELIATVAPEMLASVCTRANTLIALLPEVKSSKDAIPVVTHDILFCNTFPAGPAFGLGLAAKRFLCRNCDEKLDGFRMLTHKCLGFEADQADYDALSHATVLELLGLLGLDFRTATADELDRRDAHFVCMGCKPTSRWCGFSFVTGRYGLGWRSCLSHVHDAHNGRFPSQWKLLDPEQTAIVKTREAAEVYERAVWGCGHCYIHLEEGKTWLAKPHALKHVQDKHGVEEPVVGIDYWRNLSDIEFSAGGMIEMEDFVDSDAAGPSTA</sequence>
<name>A0ACB8RV37_9AGAM</name>
<reference evidence="1" key="2">
    <citation type="journal article" date="2022" name="New Phytol.">
        <title>Evolutionary transition to the ectomycorrhizal habit in the genomes of a hyperdiverse lineage of mushroom-forming fungi.</title>
        <authorList>
            <person name="Looney B."/>
            <person name="Miyauchi S."/>
            <person name="Morin E."/>
            <person name="Drula E."/>
            <person name="Courty P.E."/>
            <person name="Kohler A."/>
            <person name="Kuo A."/>
            <person name="LaButti K."/>
            <person name="Pangilinan J."/>
            <person name="Lipzen A."/>
            <person name="Riley R."/>
            <person name="Andreopoulos W."/>
            <person name="He G."/>
            <person name="Johnson J."/>
            <person name="Nolan M."/>
            <person name="Tritt A."/>
            <person name="Barry K.W."/>
            <person name="Grigoriev I.V."/>
            <person name="Nagy L.G."/>
            <person name="Hibbett D."/>
            <person name="Henrissat B."/>
            <person name="Matheny P.B."/>
            <person name="Labbe J."/>
            <person name="Martin F.M."/>
        </authorList>
    </citation>
    <scope>NUCLEOTIDE SEQUENCE</scope>
    <source>
        <strain evidence="1">FP105234-sp</strain>
    </source>
</reference>
<protein>
    <submittedName>
        <fullName evidence="1">Uncharacterized protein</fullName>
    </submittedName>
</protein>
<gene>
    <name evidence="1" type="ORF">FA95DRAFT_1678842</name>
</gene>
<accession>A0ACB8RV37</accession>
<evidence type="ECO:0000313" key="1">
    <source>
        <dbReference type="EMBL" id="KAI0047763.1"/>
    </source>
</evidence>
<dbReference type="EMBL" id="MU275898">
    <property type="protein sequence ID" value="KAI0047763.1"/>
    <property type="molecule type" value="Genomic_DNA"/>
</dbReference>
<keyword evidence="2" id="KW-1185">Reference proteome</keyword>
<proteinExistence type="predicted"/>
<evidence type="ECO:0000313" key="2">
    <source>
        <dbReference type="Proteomes" id="UP000814033"/>
    </source>
</evidence>
<dbReference type="Proteomes" id="UP000814033">
    <property type="component" value="Unassembled WGS sequence"/>
</dbReference>
<reference evidence="1" key="1">
    <citation type="submission" date="2021-02" db="EMBL/GenBank/DDBJ databases">
        <authorList>
            <consortium name="DOE Joint Genome Institute"/>
            <person name="Ahrendt S."/>
            <person name="Looney B.P."/>
            <person name="Miyauchi S."/>
            <person name="Morin E."/>
            <person name="Drula E."/>
            <person name="Courty P.E."/>
            <person name="Chicoki N."/>
            <person name="Fauchery L."/>
            <person name="Kohler A."/>
            <person name="Kuo A."/>
            <person name="Labutti K."/>
            <person name="Pangilinan J."/>
            <person name="Lipzen A."/>
            <person name="Riley R."/>
            <person name="Andreopoulos W."/>
            <person name="He G."/>
            <person name="Johnson J."/>
            <person name="Barry K.W."/>
            <person name="Grigoriev I.V."/>
            <person name="Nagy L."/>
            <person name="Hibbett D."/>
            <person name="Henrissat B."/>
            <person name="Matheny P.B."/>
            <person name="Labbe J."/>
            <person name="Martin F."/>
        </authorList>
    </citation>
    <scope>NUCLEOTIDE SEQUENCE</scope>
    <source>
        <strain evidence="1">FP105234-sp</strain>
    </source>
</reference>